<keyword evidence="4" id="KW-0808">Transferase</keyword>
<dbReference type="PATRIC" id="fig|1396.535.peg.1486"/>
<sequence length="290" mass="33845">MNNKKITILTTTFNRGYIIENLYRSLCRQTNKNFSWLLVDDGSNDNTEVLVQGFIKENKIEIKYVYQNNGGKMRAHNSGVEGIETPLFMCVDSDDYLSDNAVDIIIQNWDKALDSKAWGMVAYKEVIGGRHINNSKFPEENCYSTLTKLYEKGFGVDTALVIRTDVMKENPFPVFPDEKVITEGVVYDLLDTKSYLWVCPETLIIVQYQEDGYTNNLYSIMMKNPKGFMLYYYNRFNYSRGFIKKIKAAVNVVCFYCFARKRLYKLPLFYTVLAFPMGYIRYLSRKIRIK</sequence>
<dbReference type="Pfam" id="PF00535">
    <property type="entry name" value="Glycos_transf_2"/>
    <property type="match status" value="1"/>
</dbReference>
<dbReference type="SUPFAM" id="SSF53448">
    <property type="entry name" value="Nucleotide-diphospho-sugar transferases"/>
    <property type="match status" value="1"/>
</dbReference>
<dbReference type="EMBL" id="LJKE01000084">
    <property type="protein sequence ID" value="KZD58119.1"/>
    <property type="molecule type" value="Genomic_DNA"/>
</dbReference>
<gene>
    <name evidence="4" type="ORF">B4088_4401</name>
</gene>
<dbReference type="RefSeq" id="WP_063262309.1">
    <property type="nucleotide sequence ID" value="NZ_LJKE01000084.1"/>
</dbReference>
<evidence type="ECO:0000256" key="2">
    <source>
        <dbReference type="SAM" id="Phobius"/>
    </source>
</evidence>
<evidence type="ECO:0000259" key="3">
    <source>
        <dbReference type="Pfam" id="PF00535"/>
    </source>
</evidence>
<dbReference type="PANTHER" id="PTHR22916">
    <property type="entry name" value="GLYCOSYLTRANSFERASE"/>
    <property type="match status" value="1"/>
</dbReference>
<accession>A0A164M548</accession>
<comment type="similarity">
    <text evidence="1">Belongs to the glycosyltransferase 2 family.</text>
</comment>
<evidence type="ECO:0000313" key="4">
    <source>
        <dbReference type="EMBL" id="KZD58119.1"/>
    </source>
</evidence>
<comment type="caution">
    <text evidence="4">The sequence shown here is derived from an EMBL/GenBank/DDBJ whole genome shotgun (WGS) entry which is preliminary data.</text>
</comment>
<evidence type="ECO:0000256" key="1">
    <source>
        <dbReference type="ARBA" id="ARBA00006739"/>
    </source>
</evidence>
<dbReference type="GO" id="GO:0016740">
    <property type="term" value="F:transferase activity"/>
    <property type="evidence" value="ECO:0007669"/>
    <property type="project" value="UniProtKB-KW"/>
</dbReference>
<reference evidence="4 5" key="1">
    <citation type="submission" date="2015-09" db="EMBL/GenBank/DDBJ databases">
        <title>Bacillus cereus food isolates.</title>
        <authorList>
            <person name="Boekhorst J."/>
        </authorList>
    </citation>
    <scope>NUCLEOTIDE SEQUENCE [LARGE SCALE GENOMIC DNA]</scope>
    <source>
        <strain evidence="4 5">B4088</strain>
    </source>
</reference>
<dbReference type="InterPro" id="IPR029044">
    <property type="entry name" value="Nucleotide-diphossugar_trans"/>
</dbReference>
<feature type="domain" description="Glycosyltransferase 2-like" evidence="3">
    <location>
        <begin position="7"/>
        <end position="127"/>
    </location>
</feature>
<dbReference type="CDD" id="cd00761">
    <property type="entry name" value="Glyco_tranf_GTA_type"/>
    <property type="match status" value="1"/>
</dbReference>
<keyword evidence="2" id="KW-0472">Membrane</keyword>
<dbReference type="InterPro" id="IPR001173">
    <property type="entry name" value="Glyco_trans_2-like"/>
</dbReference>
<dbReference type="Proteomes" id="UP000076482">
    <property type="component" value="Unassembled WGS sequence"/>
</dbReference>
<name>A0A164M548_BACCE</name>
<organism evidence="4 5">
    <name type="scientific">Bacillus cereus</name>
    <dbReference type="NCBI Taxonomy" id="1396"/>
    <lineage>
        <taxon>Bacteria</taxon>
        <taxon>Bacillati</taxon>
        <taxon>Bacillota</taxon>
        <taxon>Bacilli</taxon>
        <taxon>Bacillales</taxon>
        <taxon>Bacillaceae</taxon>
        <taxon>Bacillus</taxon>
        <taxon>Bacillus cereus group</taxon>
    </lineage>
</organism>
<feature type="transmembrane region" description="Helical" evidence="2">
    <location>
        <begin position="263"/>
        <end position="283"/>
    </location>
</feature>
<dbReference type="AlphaFoldDB" id="A0A164M548"/>
<keyword evidence="2" id="KW-1133">Transmembrane helix</keyword>
<keyword evidence="2" id="KW-0812">Transmembrane</keyword>
<protein>
    <submittedName>
        <fullName evidence="4">Putative LPS biosynthesis related glycosyltransferase</fullName>
    </submittedName>
</protein>
<proteinExistence type="inferred from homology"/>
<dbReference type="Gene3D" id="3.90.550.10">
    <property type="entry name" value="Spore Coat Polysaccharide Biosynthesis Protein SpsA, Chain A"/>
    <property type="match status" value="1"/>
</dbReference>
<evidence type="ECO:0000313" key="5">
    <source>
        <dbReference type="Proteomes" id="UP000076482"/>
    </source>
</evidence>